<dbReference type="Pfam" id="PF03909">
    <property type="entry name" value="BSD"/>
    <property type="match status" value="1"/>
</dbReference>
<dbReference type="SUPFAM" id="SSF140383">
    <property type="entry name" value="BSD domain-like"/>
    <property type="match status" value="1"/>
</dbReference>
<dbReference type="AlphaFoldDB" id="A0AA88W9A3"/>
<evidence type="ECO:0000313" key="3">
    <source>
        <dbReference type="EMBL" id="KAK3021664.1"/>
    </source>
</evidence>
<dbReference type="PROSITE" id="PS50858">
    <property type="entry name" value="BSD"/>
    <property type="match status" value="1"/>
</dbReference>
<evidence type="ECO:0000313" key="4">
    <source>
        <dbReference type="Proteomes" id="UP001188597"/>
    </source>
</evidence>
<feature type="compositionally biased region" description="Polar residues" evidence="1">
    <location>
        <begin position="153"/>
        <end position="166"/>
    </location>
</feature>
<dbReference type="SMART" id="SM00751">
    <property type="entry name" value="BSD"/>
    <property type="match status" value="1"/>
</dbReference>
<dbReference type="EMBL" id="JAVXUP010000750">
    <property type="protein sequence ID" value="KAK3021664.1"/>
    <property type="molecule type" value="Genomic_DNA"/>
</dbReference>
<dbReference type="InterPro" id="IPR035925">
    <property type="entry name" value="BSD_dom_sf"/>
</dbReference>
<evidence type="ECO:0000259" key="2">
    <source>
        <dbReference type="PROSITE" id="PS50858"/>
    </source>
</evidence>
<feature type="domain" description="BSD" evidence="2">
    <location>
        <begin position="81"/>
        <end position="112"/>
    </location>
</feature>
<organism evidence="3 4">
    <name type="scientific">Escallonia herrerae</name>
    <dbReference type="NCBI Taxonomy" id="1293975"/>
    <lineage>
        <taxon>Eukaryota</taxon>
        <taxon>Viridiplantae</taxon>
        <taxon>Streptophyta</taxon>
        <taxon>Embryophyta</taxon>
        <taxon>Tracheophyta</taxon>
        <taxon>Spermatophyta</taxon>
        <taxon>Magnoliopsida</taxon>
        <taxon>eudicotyledons</taxon>
        <taxon>Gunneridae</taxon>
        <taxon>Pentapetalae</taxon>
        <taxon>asterids</taxon>
        <taxon>campanulids</taxon>
        <taxon>Escalloniales</taxon>
        <taxon>Escalloniaceae</taxon>
        <taxon>Escallonia</taxon>
    </lineage>
</organism>
<keyword evidence="4" id="KW-1185">Reference proteome</keyword>
<sequence length="166" mass="19371">YSLILTRIYRALCHSRRTSEEPESGTGPNRRGRDMKVYSWFRRSLSSSPTMSTHAQDNNKKEANQAAEEEFFVMIQAILLPKLSQLRFKLCPRYLKEREFWKIYFTLVRSCLAEYELRTIRLEKLRSMTMENEGPPGKGACEVEMSEAKQAKSTDPATSLERNMDF</sequence>
<protein>
    <recommendedName>
        <fullName evidence="2">BSD domain-containing protein</fullName>
    </recommendedName>
</protein>
<reference evidence="3" key="1">
    <citation type="submission" date="2022-12" db="EMBL/GenBank/DDBJ databases">
        <title>Draft genome assemblies for two species of Escallonia (Escalloniales).</title>
        <authorList>
            <person name="Chanderbali A."/>
            <person name="Dervinis C."/>
            <person name="Anghel I."/>
            <person name="Soltis D."/>
            <person name="Soltis P."/>
            <person name="Zapata F."/>
        </authorList>
    </citation>
    <scope>NUCLEOTIDE SEQUENCE</scope>
    <source>
        <strain evidence="3">UCBG64.0493</strain>
        <tissue evidence="3">Leaf</tissue>
    </source>
</reference>
<accession>A0AA88W9A3</accession>
<name>A0AA88W9A3_9ASTE</name>
<dbReference type="InterPro" id="IPR005607">
    <property type="entry name" value="BSD_dom"/>
</dbReference>
<dbReference type="Proteomes" id="UP001188597">
    <property type="component" value="Unassembled WGS sequence"/>
</dbReference>
<dbReference type="PANTHER" id="PTHR31923:SF3">
    <property type="entry name" value="BSD DOMAIN-CONTAINING PROTEIN"/>
    <property type="match status" value="1"/>
</dbReference>
<proteinExistence type="predicted"/>
<dbReference type="PANTHER" id="PTHR31923">
    <property type="entry name" value="BSD DOMAIN-CONTAINING PROTEIN"/>
    <property type="match status" value="1"/>
</dbReference>
<feature type="region of interest" description="Disordered" evidence="1">
    <location>
        <begin position="146"/>
        <end position="166"/>
    </location>
</feature>
<feature type="non-terminal residue" evidence="3">
    <location>
        <position position="1"/>
    </location>
</feature>
<gene>
    <name evidence="3" type="ORF">RJ639_046388</name>
</gene>
<dbReference type="Gene3D" id="1.10.3970.10">
    <property type="entry name" value="BSD domain"/>
    <property type="match status" value="1"/>
</dbReference>
<evidence type="ECO:0000256" key="1">
    <source>
        <dbReference type="SAM" id="MobiDB-lite"/>
    </source>
</evidence>
<comment type="caution">
    <text evidence="3">The sequence shown here is derived from an EMBL/GenBank/DDBJ whole genome shotgun (WGS) entry which is preliminary data.</text>
</comment>